<evidence type="ECO:0000256" key="1">
    <source>
        <dbReference type="SAM" id="SignalP"/>
    </source>
</evidence>
<keyword evidence="1" id="KW-0732">Signal</keyword>
<gene>
    <name evidence="2" type="ORF">HG543_00115</name>
</gene>
<dbReference type="AlphaFoldDB" id="A0A848L3R9"/>
<proteinExistence type="predicted"/>
<evidence type="ECO:0000313" key="2">
    <source>
        <dbReference type="EMBL" id="NMO13279.1"/>
    </source>
</evidence>
<evidence type="ECO:0000313" key="3">
    <source>
        <dbReference type="Proteomes" id="UP000518300"/>
    </source>
</evidence>
<evidence type="ECO:0008006" key="4">
    <source>
        <dbReference type="Google" id="ProtNLM"/>
    </source>
</evidence>
<accession>A0A848L3R9</accession>
<feature type="signal peptide" evidence="1">
    <location>
        <begin position="1"/>
        <end position="37"/>
    </location>
</feature>
<name>A0A848L3R9_9BACT</name>
<dbReference type="RefSeq" id="WP_171817766.1">
    <property type="nucleotide sequence ID" value="NZ_JABJTR010000013.1"/>
</dbReference>
<keyword evidence="3" id="KW-1185">Reference proteome</keyword>
<feature type="chain" id="PRO_5032484301" description="Lipoprotein" evidence="1">
    <location>
        <begin position="38"/>
        <end position="202"/>
    </location>
</feature>
<organism evidence="2 3">
    <name type="scientific">Pyxidicoccus fallax</name>
    <dbReference type="NCBI Taxonomy" id="394095"/>
    <lineage>
        <taxon>Bacteria</taxon>
        <taxon>Pseudomonadati</taxon>
        <taxon>Myxococcota</taxon>
        <taxon>Myxococcia</taxon>
        <taxon>Myxococcales</taxon>
        <taxon>Cystobacterineae</taxon>
        <taxon>Myxococcaceae</taxon>
        <taxon>Pyxidicoccus</taxon>
    </lineage>
</organism>
<sequence length="202" mass="21618">MLANTCLPGWNMKSLGMSVVRVAACAFLLGACGPAMEGEELKVAEPMVEKDAPSGVPDPDALEVSEPGMVRAQGIVGELGSLLGSPVTPPYAGISTASNQWYVNCNNGYSRDIAYTWRVPATGSYTFSTTGSNFDTVLQIRRLSNTSEVLGCNDDTPSTLQSRITLNSLFSGAQLLIIIEGYDYGEYTDYGNIARLNITRNN</sequence>
<reference evidence="2 3" key="1">
    <citation type="submission" date="2020-04" db="EMBL/GenBank/DDBJ databases">
        <title>Draft genome of Pyxidicoccus fallax type strain.</title>
        <authorList>
            <person name="Whitworth D.E."/>
        </authorList>
    </citation>
    <scope>NUCLEOTIDE SEQUENCE [LARGE SCALE GENOMIC DNA]</scope>
    <source>
        <strain evidence="2 3">DSM 14698</strain>
    </source>
</reference>
<dbReference type="EMBL" id="JABBJJ010000001">
    <property type="protein sequence ID" value="NMO13279.1"/>
    <property type="molecule type" value="Genomic_DNA"/>
</dbReference>
<protein>
    <recommendedName>
        <fullName evidence="4">Lipoprotein</fullName>
    </recommendedName>
</protein>
<dbReference type="Proteomes" id="UP000518300">
    <property type="component" value="Unassembled WGS sequence"/>
</dbReference>
<comment type="caution">
    <text evidence="2">The sequence shown here is derived from an EMBL/GenBank/DDBJ whole genome shotgun (WGS) entry which is preliminary data.</text>
</comment>